<keyword evidence="1" id="KW-0732">Signal</keyword>
<feature type="chain" id="PRO_5024338375" evidence="1">
    <location>
        <begin position="24"/>
        <end position="723"/>
    </location>
</feature>
<proteinExistence type="predicted"/>
<dbReference type="InterPro" id="IPR011050">
    <property type="entry name" value="Pectin_lyase_fold/virulence"/>
</dbReference>
<dbReference type="PANTHER" id="PTHR36453">
    <property type="entry name" value="SECRETED PROTEIN-RELATED"/>
    <property type="match status" value="1"/>
</dbReference>
<dbReference type="Gene3D" id="2.160.20.10">
    <property type="entry name" value="Single-stranded right-handed beta-helix, Pectin lyase-like"/>
    <property type="match status" value="3"/>
</dbReference>
<evidence type="ECO:0000259" key="2">
    <source>
        <dbReference type="Pfam" id="PF13229"/>
    </source>
</evidence>
<organism evidence="3 4">
    <name type="scientific">Dyadobacter luticola</name>
    <dbReference type="NCBI Taxonomy" id="1979387"/>
    <lineage>
        <taxon>Bacteria</taxon>
        <taxon>Pseudomonadati</taxon>
        <taxon>Bacteroidota</taxon>
        <taxon>Cytophagia</taxon>
        <taxon>Cytophagales</taxon>
        <taxon>Spirosomataceae</taxon>
        <taxon>Dyadobacter</taxon>
    </lineage>
</organism>
<name>A0A5R9L3A5_9BACT</name>
<dbReference type="SMART" id="SM00710">
    <property type="entry name" value="PbH1"/>
    <property type="match status" value="6"/>
</dbReference>
<dbReference type="InterPro" id="IPR012334">
    <property type="entry name" value="Pectin_lyas_fold"/>
</dbReference>
<dbReference type="Pfam" id="PF13229">
    <property type="entry name" value="Beta_helix"/>
    <property type="match status" value="2"/>
</dbReference>
<dbReference type="OrthoDB" id="976933at2"/>
<dbReference type="InterPro" id="IPR006626">
    <property type="entry name" value="PbH1"/>
</dbReference>
<dbReference type="Proteomes" id="UP000306402">
    <property type="component" value="Unassembled WGS sequence"/>
</dbReference>
<feature type="domain" description="Right handed beta helix" evidence="2">
    <location>
        <begin position="262"/>
        <end position="352"/>
    </location>
</feature>
<protein>
    <submittedName>
        <fullName evidence="3">Right-handed parallel beta-helix repeat-containing protein</fullName>
    </submittedName>
</protein>
<gene>
    <name evidence="3" type="ORF">FEN17_04275</name>
</gene>
<evidence type="ECO:0000256" key="1">
    <source>
        <dbReference type="SAM" id="SignalP"/>
    </source>
</evidence>
<evidence type="ECO:0000313" key="4">
    <source>
        <dbReference type="Proteomes" id="UP000306402"/>
    </source>
</evidence>
<dbReference type="NCBIfam" id="TIGR03804">
    <property type="entry name" value="para_beta_helix"/>
    <property type="match status" value="1"/>
</dbReference>
<dbReference type="InterPro" id="IPR022441">
    <property type="entry name" value="Para_beta_helix_rpt-2"/>
</dbReference>
<feature type="domain" description="Right handed beta helix" evidence="2">
    <location>
        <begin position="366"/>
        <end position="525"/>
    </location>
</feature>
<comment type="caution">
    <text evidence="3">The sequence shown here is derived from an EMBL/GenBank/DDBJ whole genome shotgun (WGS) entry which is preliminary data.</text>
</comment>
<reference evidence="3 4" key="1">
    <citation type="submission" date="2019-05" db="EMBL/GenBank/DDBJ databases">
        <authorList>
            <person name="Qu J.-H."/>
        </authorList>
    </citation>
    <scope>NUCLEOTIDE SEQUENCE [LARGE SCALE GENOMIC DNA]</scope>
    <source>
        <strain evidence="3 4">T17</strain>
    </source>
</reference>
<dbReference type="EMBL" id="VCEJ01000002">
    <property type="protein sequence ID" value="TLV02839.1"/>
    <property type="molecule type" value="Genomic_DNA"/>
</dbReference>
<keyword evidence="4" id="KW-1185">Reference proteome</keyword>
<dbReference type="PANTHER" id="PTHR36453:SF1">
    <property type="entry name" value="RIGHT HANDED BETA HELIX DOMAIN-CONTAINING PROTEIN"/>
    <property type="match status" value="1"/>
</dbReference>
<dbReference type="AlphaFoldDB" id="A0A5R9L3A5"/>
<feature type="signal peptide" evidence="1">
    <location>
        <begin position="1"/>
        <end position="23"/>
    </location>
</feature>
<dbReference type="SUPFAM" id="SSF51126">
    <property type="entry name" value="Pectin lyase-like"/>
    <property type="match status" value="1"/>
</dbReference>
<evidence type="ECO:0000313" key="3">
    <source>
        <dbReference type="EMBL" id="TLV02839.1"/>
    </source>
</evidence>
<sequence length="723" mass="79042">MTLGRKRTILVLFCMFIAECSYASTFYVKSGGGSGSGLDDANAWNLTKLNATRLAPGDRVLFKRGDVFYGIITCNSGGNSDNPIIYDAYGNGENPVISGFSQHSGWKQLRGNIYYVPLDVPSLNLVTVDGAVKGMGRFPDTGYLPYTSHIGNEAIGGAAVAELPFDPAGGEVVIRKTRWILDRHLVKSRNASTLTYTTSSDYGSNASYSPVDGNGFFIQNHLETLSSDGEWFYDKAAKRLYVYFEGAVESRVVKASAQMQNVYLNYWTNIQFRNLDFEGGNIHGIYLIGTSNVKIDHCNVRNQGGNGIWGSYITNLSITNSTIHHSLNNGIHLEQEGKSILVDQVKISDTGNIAGAAKSGDGAQEGIFLVGEGLTVTNSSIVNSGYIGINFEGNNVLIERNYVDTFSNVKDDGAGIYTYNPGDRSYNRIVRKNIVLNAKGAFAGAEGHFWEPFGKAAGIYLDDRSRGTIIDQNTVANGNWGGIFLHNTGDVQVTSNLVYNFAQQLLFVVESADINRNFIITGNRFIARTASQKTAQINLAVKDDIKKMGVFDNNIYARPIDDNQTFTVFKGYEGGMETNLSLDEWKAGFAMDANSVKSKVKTDQDSNIRFEYNYSDQESTVPISSLYSDVAVKRYSSNVKIPAYSGVVLVSIPKLSVVESTGSGDWDQPGLWSGGYVPGPEDAVRINKEHIIQVDEDIVTRKIDVSAGAELHFLGNHKVQKAE</sequence>
<accession>A0A5R9L3A5</accession>
<dbReference type="InterPro" id="IPR039448">
    <property type="entry name" value="Beta_helix"/>
</dbReference>